<keyword evidence="8" id="KW-1185">Reference proteome</keyword>
<feature type="transmembrane region" description="Helical" evidence="5">
    <location>
        <begin position="13"/>
        <end position="31"/>
    </location>
</feature>
<evidence type="ECO:0000256" key="5">
    <source>
        <dbReference type="SAM" id="Phobius"/>
    </source>
</evidence>
<evidence type="ECO:0000313" key="8">
    <source>
        <dbReference type="Proteomes" id="UP000094527"/>
    </source>
</evidence>
<evidence type="ECO:0000256" key="4">
    <source>
        <dbReference type="ARBA" id="ARBA00023136"/>
    </source>
</evidence>
<evidence type="ECO:0000259" key="6">
    <source>
        <dbReference type="Pfam" id="PF01490"/>
    </source>
</evidence>
<dbReference type="Proteomes" id="UP000094527">
    <property type="component" value="Unassembled WGS sequence"/>
</dbReference>
<proteinExistence type="predicted"/>
<dbReference type="STRING" id="48709.A0A1D2MI03"/>
<dbReference type="InterPro" id="IPR013057">
    <property type="entry name" value="AA_transpt_TM"/>
</dbReference>
<dbReference type="AlphaFoldDB" id="A0A1D2MI03"/>
<keyword evidence="2 5" id="KW-0812">Transmembrane</keyword>
<protein>
    <submittedName>
        <fullName evidence="7">Vesicular inhibitory amino acid transporter</fullName>
    </submittedName>
</protein>
<evidence type="ECO:0000256" key="1">
    <source>
        <dbReference type="ARBA" id="ARBA00004370"/>
    </source>
</evidence>
<keyword evidence="3 5" id="KW-1133">Transmembrane helix</keyword>
<dbReference type="Pfam" id="PF01490">
    <property type="entry name" value="Aa_trans"/>
    <property type="match status" value="1"/>
</dbReference>
<name>A0A1D2MI03_ORCCI</name>
<feature type="transmembrane region" description="Helical" evidence="5">
    <location>
        <begin position="52"/>
        <end position="71"/>
    </location>
</feature>
<feature type="domain" description="Amino acid transporter transmembrane" evidence="6">
    <location>
        <begin position="1"/>
        <end position="81"/>
    </location>
</feature>
<reference evidence="7 8" key="1">
    <citation type="journal article" date="2016" name="Genome Biol. Evol.">
        <title>Gene Family Evolution Reflects Adaptation to Soil Environmental Stressors in the Genome of the Collembolan Orchesella cincta.</title>
        <authorList>
            <person name="Faddeeva-Vakhrusheva A."/>
            <person name="Derks M.F."/>
            <person name="Anvar S.Y."/>
            <person name="Agamennone V."/>
            <person name="Suring W."/>
            <person name="Smit S."/>
            <person name="van Straalen N.M."/>
            <person name="Roelofs D."/>
        </authorList>
    </citation>
    <scope>NUCLEOTIDE SEQUENCE [LARGE SCALE GENOMIC DNA]</scope>
    <source>
        <tissue evidence="7">Mixed pool</tissue>
    </source>
</reference>
<evidence type="ECO:0000256" key="2">
    <source>
        <dbReference type="ARBA" id="ARBA00022692"/>
    </source>
</evidence>
<dbReference type="OrthoDB" id="6021076at2759"/>
<comment type="caution">
    <text evidence="7">The sequence shown here is derived from an EMBL/GenBank/DDBJ whole genome shotgun (WGS) entry which is preliminary data.</text>
</comment>
<organism evidence="7 8">
    <name type="scientific">Orchesella cincta</name>
    <name type="common">Springtail</name>
    <name type="synonym">Podura cincta</name>
    <dbReference type="NCBI Taxonomy" id="48709"/>
    <lineage>
        <taxon>Eukaryota</taxon>
        <taxon>Metazoa</taxon>
        <taxon>Ecdysozoa</taxon>
        <taxon>Arthropoda</taxon>
        <taxon>Hexapoda</taxon>
        <taxon>Collembola</taxon>
        <taxon>Entomobryomorpha</taxon>
        <taxon>Entomobryoidea</taxon>
        <taxon>Orchesellidae</taxon>
        <taxon>Orchesellinae</taxon>
        <taxon>Orchesella</taxon>
    </lineage>
</organism>
<dbReference type="GO" id="GO:0016020">
    <property type="term" value="C:membrane"/>
    <property type="evidence" value="ECO:0007669"/>
    <property type="project" value="UniProtKB-SubCell"/>
</dbReference>
<dbReference type="EMBL" id="LJIJ01001181">
    <property type="protein sequence ID" value="ODM92628.1"/>
    <property type="molecule type" value="Genomic_DNA"/>
</dbReference>
<accession>A0A1D2MI03</accession>
<gene>
    <name evidence="7" type="ORF">Ocin01_14048</name>
</gene>
<sequence>MQDPSQFGKMLDWSHVAAAAFKSGFGYVAFLTWRKSTLQVITNNLPTIWKSLVNFILVLKAILVPLPYYAAADLLQKIFFSGDARQHLDKDND</sequence>
<keyword evidence="4 5" id="KW-0472">Membrane</keyword>
<evidence type="ECO:0000313" key="7">
    <source>
        <dbReference type="EMBL" id="ODM92628.1"/>
    </source>
</evidence>
<evidence type="ECO:0000256" key="3">
    <source>
        <dbReference type="ARBA" id="ARBA00022989"/>
    </source>
</evidence>
<comment type="subcellular location">
    <subcellularLocation>
        <location evidence="1">Membrane</location>
    </subcellularLocation>
</comment>